<evidence type="ECO:0000256" key="14">
    <source>
        <dbReference type="ARBA" id="ARBA00023157"/>
    </source>
</evidence>
<accession>A0A1I7X3Q3</accession>
<dbReference type="PROSITE" id="PS00010">
    <property type="entry name" value="ASX_HYDROXYL"/>
    <property type="match status" value="1"/>
</dbReference>
<evidence type="ECO:0000259" key="21">
    <source>
        <dbReference type="PROSITE" id="PS50026"/>
    </source>
</evidence>
<comment type="caution">
    <text evidence="19">Lacks conserved residue(s) required for the propagation of feature annotation.</text>
</comment>
<keyword evidence="13 20" id="KW-0472">Membrane</keyword>
<dbReference type="FunFam" id="2.10.25.10:FF:000143">
    <property type="entry name" value="Protein crumbs 1"/>
    <property type="match status" value="1"/>
</dbReference>
<keyword evidence="15" id="KW-0010">Activator</keyword>
<dbReference type="InterPro" id="IPR001881">
    <property type="entry name" value="EGF-like_Ca-bd_dom"/>
</dbReference>
<dbReference type="InterPro" id="IPR000152">
    <property type="entry name" value="EGF-type_Asp/Asn_hydroxyl_site"/>
</dbReference>
<keyword evidence="7" id="KW-0677">Repeat</keyword>
<evidence type="ECO:0000256" key="18">
    <source>
        <dbReference type="ARBA" id="ARBA00023242"/>
    </source>
</evidence>
<keyword evidence="9" id="KW-0914">Notch signaling pathway</keyword>
<dbReference type="InterPro" id="IPR011656">
    <property type="entry name" value="Notch_NODP_dom"/>
</dbReference>
<comment type="subcellular location">
    <subcellularLocation>
        <location evidence="2">Cell membrane</location>
        <topology evidence="2">Single-pass type I membrane protein</topology>
    </subcellularLocation>
    <subcellularLocation>
        <location evidence="1">Nucleus</location>
    </subcellularLocation>
</comment>
<dbReference type="Pfam" id="PF00008">
    <property type="entry name" value="EGF"/>
    <property type="match status" value="1"/>
</dbReference>
<evidence type="ECO:0000256" key="7">
    <source>
        <dbReference type="ARBA" id="ARBA00022737"/>
    </source>
</evidence>
<keyword evidence="11" id="KW-0805">Transcription regulation</keyword>
<dbReference type="Gene3D" id="3.30.70.3310">
    <property type="match status" value="1"/>
</dbReference>
<keyword evidence="6 20" id="KW-0812">Transmembrane</keyword>
<dbReference type="InterPro" id="IPR000800">
    <property type="entry name" value="Notch_dom"/>
</dbReference>
<dbReference type="Proteomes" id="UP000095283">
    <property type="component" value="Unplaced"/>
</dbReference>
<dbReference type="Pfam" id="PF00066">
    <property type="entry name" value="Notch"/>
    <property type="match status" value="1"/>
</dbReference>
<dbReference type="SMART" id="SM00179">
    <property type="entry name" value="EGF_CA"/>
    <property type="match status" value="1"/>
</dbReference>
<dbReference type="WBParaSite" id="Hba_12142">
    <property type="protein sequence ID" value="Hba_12142"/>
    <property type="gene ID" value="Hba_12142"/>
</dbReference>
<keyword evidence="17" id="KW-0325">Glycoprotein</keyword>
<dbReference type="AlphaFoldDB" id="A0A1I7X3Q3"/>
<evidence type="ECO:0000256" key="17">
    <source>
        <dbReference type="ARBA" id="ARBA00023180"/>
    </source>
</evidence>
<dbReference type="GO" id="GO:0005886">
    <property type="term" value="C:plasma membrane"/>
    <property type="evidence" value="ECO:0007669"/>
    <property type="project" value="UniProtKB-SubCell"/>
</dbReference>
<dbReference type="CDD" id="cd00054">
    <property type="entry name" value="EGF_CA"/>
    <property type="match status" value="1"/>
</dbReference>
<dbReference type="GO" id="GO:0007219">
    <property type="term" value="P:Notch signaling pathway"/>
    <property type="evidence" value="ECO:0007669"/>
    <property type="project" value="UniProtKB-KW"/>
</dbReference>
<dbReference type="SMART" id="SM01339">
    <property type="entry name" value="NODP"/>
    <property type="match status" value="1"/>
</dbReference>
<name>A0A1I7X3Q3_HETBA</name>
<evidence type="ECO:0000256" key="13">
    <source>
        <dbReference type="ARBA" id="ARBA00023136"/>
    </source>
</evidence>
<evidence type="ECO:0000256" key="5">
    <source>
        <dbReference type="ARBA" id="ARBA00022536"/>
    </source>
</evidence>
<evidence type="ECO:0000256" key="15">
    <source>
        <dbReference type="ARBA" id="ARBA00023159"/>
    </source>
</evidence>
<dbReference type="Gene3D" id="4.10.470.20">
    <property type="match status" value="1"/>
</dbReference>
<evidence type="ECO:0000256" key="8">
    <source>
        <dbReference type="ARBA" id="ARBA00022782"/>
    </source>
</evidence>
<feature type="domain" description="EGF-like" evidence="21">
    <location>
        <begin position="2"/>
        <end position="40"/>
    </location>
</feature>
<dbReference type="PROSITE" id="PS00022">
    <property type="entry name" value="EGF_1"/>
    <property type="match status" value="1"/>
</dbReference>
<keyword evidence="18" id="KW-0539">Nucleus</keyword>
<dbReference type="SMART" id="SM00004">
    <property type="entry name" value="NL"/>
    <property type="match status" value="1"/>
</dbReference>
<dbReference type="PROSITE" id="PS01186">
    <property type="entry name" value="EGF_2"/>
    <property type="match status" value="1"/>
</dbReference>
<evidence type="ECO:0000313" key="24">
    <source>
        <dbReference type="WBParaSite" id="Hba_12142"/>
    </source>
</evidence>
<dbReference type="PROSITE" id="PS50026">
    <property type="entry name" value="EGF_3"/>
    <property type="match status" value="1"/>
</dbReference>
<evidence type="ECO:0000256" key="11">
    <source>
        <dbReference type="ARBA" id="ARBA00023015"/>
    </source>
</evidence>
<proteinExistence type="predicted"/>
<dbReference type="SUPFAM" id="SSF57196">
    <property type="entry name" value="EGF/Laminin"/>
    <property type="match status" value="1"/>
</dbReference>
<reference evidence="24" key="1">
    <citation type="submission" date="2016-11" db="UniProtKB">
        <authorList>
            <consortium name="WormBaseParasite"/>
        </authorList>
    </citation>
    <scope>IDENTIFICATION</scope>
</reference>
<feature type="transmembrane region" description="Helical" evidence="20">
    <location>
        <begin position="238"/>
        <end position="258"/>
    </location>
</feature>
<evidence type="ECO:0000313" key="23">
    <source>
        <dbReference type="Proteomes" id="UP000095283"/>
    </source>
</evidence>
<dbReference type="Pfam" id="PF06816">
    <property type="entry name" value="NOD"/>
    <property type="match status" value="1"/>
</dbReference>
<keyword evidence="5 19" id="KW-0245">EGF-like domain</keyword>
<evidence type="ECO:0000256" key="3">
    <source>
        <dbReference type="ARBA" id="ARBA00022473"/>
    </source>
</evidence>
<feature type="disulfide bond" evidence="19">
    <location>
        <begin position="30"/>
        <end position="39"/>
    </location>
</feature>
<evidence type="ECO:0000256" key="4">
    <source>
        <dbReference type="ARBA" id="ARBA00022475"/>
    </source>
</evidence>
<evidence type="ECO:0000259" key="22">
    <source>
        <dbReference type="PROSITE" id="PS50258"/>
    </source>
</evidence>
<evidence type="ECO:0000256" key="2">
    <source>
        <dbReference type="ARBA" id="ARBA00004251"/>
    </source>
</evidence>
<keyword evidence="23" id="KW-1185">Reference proteome</keyword>
<keyword evidence="12" id="KW-0040">ANK repeat</keyword>
<dbReference type="SMART" id="SM00181">
    <property type="entry name" value="EGF"/>
    <property type="match status" value="1"/>
</dbReference>
<evidence type="ECO:0000256" key="10">
    <source>
        <dbReference type="ARBA" id="ARBA00022989"/>
    </source>
</evidence>
<evidence type="ECO:0000256" key="16">
    <source>
        <dbReference type="ARBA" id="ARBA00023163"/>
    </source>
</evidence>
<evidence type="ECO:0000256" key="12">
    <source>
        <dbReference type="ARBA" id="ARBA00023043"/>
    </source>
</evidence>
<feature type="domain" description="LNR" evidence="22">
    <location>
        <begin position="72"/>
        <end position="110"/>
    </location>
</feature>
<keyword evidence="14 19" id="KW-1015">Disulfide bond</keyword>
<keyword evidence="3" id="KW-0217">Developmental protein</keyword>
<dbReference type="InterPro" id="IPR035993">
    <property type="entry name" value="Notch-like_dom_sf"/>
</dbReference>
<sequence length="412" mass="46082">MNISSRFGLLDPCLNNGTCIDELADFRCLCQSGFTGKSCGIFNELLLNIQYIVNMITKIRQPRHSIIHMHGYTIQNYCRIHYADGTCDDQCNLAGCGYDGGDCDGPKKICKFLMTLSKKLRASVKIKNDKDGPMIYEWDGEEGNRITIPTGQVRDLILEVNYSGKIRLRRSTSQQGVIVWVQIDVSECRGDCFSNVNTVASYLGAANAKQDLAELGMPIYEAIARHPDIPSPNSTDSFFGMVILGLGLMIVVATVFVLQQRTRKRRMIEAPVWKIPTEAQSKLCSMSQNEQMLRNGFYHDLFGAKRSRHENMNYYQPDPFHESATPFQTERVEAVTVKKKLQPSANLLHEQAASDMPIELPIDTSLVNVRGPFGRTPLIFLADNTVKTEEQLIEDAQNLIDAGANANIQDDG</sequence>
<dbReference type="SUPFAM" id="SSF90193">
    <property type="entry name" value="Notch domain"/>
    <property type="match status" value="1"/>
</dbReference>
<keyword evidence="4" id="KW-1003">Cell membrane</keyword>
<keyword evidence="10 20" id="KW-1133">Transmembrane helix</keyword>
<dbReference type="InterPro" id="IPR010660">
    <property type="entry name" value="Notch_NOD_dom"/>
</dbReference>
<keyword evidence="16" id="KW-0804">Transcription</keyword>
<evidence type="ECO:0000256" key="20">
    <source>
        <dbReference type="SAM" id="Phobius"/>
    </source>
</evidence>
<dbReference type="Gene3D" id="2.10.25.10">
    <property type="entry name" value="Laminin"/>
    <property type="match status" value="1"/>
</dbReference>
<evidence type="ECO:0000256" key="19">
    <source>
        <dbReference type="PROSITE-ProRule" id="PRU00076"/>
    </source>
</evidence>
<evidence type="ECO:0000256" key="6">
    <source>
        <dbReference type="ARBA" id="ARBA00022692"/>
    </source>
</evidence>
<keyword evidence="8" id="KW-0221">Differentiation</keyword>
<evidence type="ECO:0000256" key="9">
    <source>
        <dbReference type="ARBA" id="ARBA00022976"/>
    </source>
</evidence>
<dbReference type="Pfam" id="PF07684">
    <property type="entry name" value="NODP"/>
    <property type="match status" value="1"/>
</dbReference>
<dbReference type="GO" id="GO:0030154">
    <property type="term" value="P:cell differentiation"/>
    <property type="evidence" value="ECO:0007669"/>
    <property type="project" value="UniProtKB-KW"/>
</dbReference>
<protein>
    <submittedName>
        <fullName evidence="24">EGF-like domain-containing protein</fullName>
    </submittedName>
</protein>
<dbReference type="GO" id="GO:0005509">
    <property type="term" value="F:calcium ion binding"/>
    <property type="evidence" value="ECO:0007669"/>
    <property type="project" value="InterPro"/>
</dbReference>
<evidence type="ECO:0000256" key="1">
    <source>
        <dbReference type="ARBA" id="ARBA00004123"/>
    </source>
</evidence>
<dbReference type="PROSITE" id="PS50258">
    <property type="entry name" value="LNR"/>
    <property type="match status" value="1"/>
</dbReference>
<dbReference type="GO" id="GO:0005634">
    <property type="term" value="C:nucleus"/>
    <property type="evidence" value="ECO:0007669"/>
    <property type="project" value="UniProtKB-SubCell"/>
</dbReference>
<dbReference type="InterPro" id="IPR000742">
    <property type="entry name" value="EGF"/>
</dbReference>
<organism evidence="23 24">
    <name type="scientific">Heterorhabditis bacteriophora</name>
    <name type="common">Entomopathogenic nematode worm</name>
    <dbReference type="NCBI Taxonomy" id="37862"/>
    <lineage>
        <taxon>Eukaryota</taxon>
        <taxon>Metazoa</taxon>
        <taxon>Ecdysozoa</taxon>
        <taxon>Nematoda</taxon>
        <taxon>Chromadorea</taxon>
        <taxon>Rhabditida</taxon>
        <taxon>Rhabditina</taxon>
        <taxon>Rhabditomorpha</taxon>
        <taxon>Strongyloidea</taxon>
        <taxon>Heterorhabditidae</taxon>
        <taxon>Heterorhabditis</taxon>
    </lineage>
</organism>